<evidence type="ECO:0000313" key="6">
    <source>
        <dbReference type="Proteomes" id="UP000641588"/>
    </source>
</evidence>
<dbReference type="PROSITE" id="PS50893">
    <property type="entry name" value="ABC_TRANSPORTER_2"/>
    <property type="match status" value="2"/>
</dbReference>
<gene>
    <name evidence="5" type="primary">lsa</name>
    <name evidence="5" type="ORF">GC093_30340</name>
</gene>
<proteinExistence type="predicted"/>
<evidence type="ECO:0000256" key="1">
    <source>
        <dbReference type="ARBA" id="ARBA00022741"/>
    </source>
</evidence>
<dbReference type="NCBIfam" id="NF000355">
    <property type="entry name" value="ribo_prot_ABC_F"/>
    <property type="match status" value="1"/>
</dbReference>
<dbReference type="SMART" id="SM00382">
    <property type="entry name" value="AAA"/>
    <property type="match status" value="2"/>
</dbReference>
<dbReference type="GO" id="GO:0016887">
    <property type="term" value="F:ATP hydrolysis activity"/>
    <property type="evidence" value="ECO:0007669"/>
    <property type="project" value="InterPro"/>
</dbReference>
<evidence type="ECO:0000313" key="5">
    <source>
        <dbReference type="EMBL" id="NOU97492.1"/>
    </source>
</evidence>
<protein>
    <submittedName>
        <fullName evidence="5">Lsa family ABC-F type ribosomal protection protein</fullName>
    </submittedName>
</protein>
<dbReference type="InterPro" id="IPR003439">
    <property type="entry name" value="ABC_transporter-like_ATP-bd"/>
</dbReference>
<dbReference type="GO" id="GO:0005524">
    <property type="term" value="F:ATP binding"/>
    <property type="evidence" value="ECO:0007669"/>
    <property type="project" value="UniProtKB-KW"/>
</dbReference>
<accession>A0A972K5W5</accession>
<dbReference type="Gene3D" id="3.40.50.300">
    <property type="entry name" value="P-loop containing nucleotide triphosphate hydrolases"/>
    <property type="match status" value="2"/>
</dbReference>
<dbReference type="CDD" id="cd03221">
    <property type="entry name" value="ABCF_EF-3"/>
    <property type="match status" value="2"/>
</dbReference>
<dbReference type="PROSITE" id="PS00211">
    <property type="entry name" value="ABC_TRANSPORTER_1"/>
    <property type="match status" value="1"/>
</dbReference>
<dbReference type="InterPro" id="IPR051309">
    <property type="entry name" value="ABCF_ATPase"/>
</dbReference>
<reference evidence="5" key="1">
    <citation type="submission" date="2019-10" db="EMBL/GenBank/DDBJ databases">
        <title>Description of Paenibacillus glebae sp. nov.</title>
        <authorList>
            <person name="Carlier A."/>
            <person name="Qi S."/>
        </authorList>
    </citation>
    <scope>NUCLEOTIDE SEQUENCE</scope>
    <source>
        <strain evidence="5">LMG 31456</strain>
    </source>
</reference>
<feature type="domain" description="ABC transporter" evidence="4">
    <location>
        <begin position="310"/>
        <end position="494"/>
    </location>
</feature>
<dbReference type="InterPro" id="IPR003593">
    <property type="entry name" value="AAA+_ATPase"/>
</dbReference>
<feature type="domain" description="ABC transporter" evidence="4">
    <location>
        <begin position="4"/>
        <end position="213"/>
    </location>
</feature>
<dbReference type="RefSeq" id="WP_171655751.1">
    <property type="nucleotide sequence ID" value="NZ_WHOD01000118.1"/>
</dbReference>
<feature type="region of interest" description="Disordered" evidence="3">
    <location>
        <begin position="234"/>
        <end position="255"/>
    </location>
</feature>
<dbReference type="Pfam" id="PF00005">
    <property type="entry name" value="ABC_tran"/>
    <property type="match status" value="2"/>
</dbReference>
<comment type="caution">
    <text evidence="5">The sequence shown here is derived from an EMBL/GenBank/DDBJ whole genome shotgun (WGS) entry which is preliminary data.</text>
</comment>
<name>A0A972K5W5_9BACL</name>
<dbReference type="PANTHER" id="PTHR42855:SF2">
    <property type="entry name" value="DRUG RESISTANCE ABC TRANSPORTER,ATP-BINDING PROTEIN"/>
    <property type="match status" value="1"/>
</dbReference>
<evidence type="ECO:0000256" key="3">
    <source>
        <dbReference type="SAM" id="MobiDB-lite"/>
    </source>
</evidence>
<dbReference type="AlphaFoldDB" id="A0A972K5W5"/>
<keyword evidence="2" id="KW-0067">ATP-binding</keyword>
<keyword evidence="1" id="KW-0547">Nucleotide-binding</keyword>
<sequence length="494" mass="56654">MSLINVTNLTFAYEGSYDNIFENVNFQIDTDWKLGFTGRNGRGKTTFLNLLLGKYEYSGYISANVSFEYFPFPVENKENNTIDVINDIFPDYLHWQLMRELSLLKVSEDVLYRPFDSLSNGEQTKVLLATLFIKENSFLLIDEPTNHLDMKARKLVSNYLKSKSGFILVSHDRSFLDNCVDHILSINKTNIEIQKGNFSSWWENKMRQDNFELAENEKLRKDIKRLSDSAKRTGSWSHEVEKTKNGTRNSGSKVDKGYIGHKAAKMMKRSKAIEQRQQLAINEKSKLLKNIESSDSLEISQLAFHKNQLAELDHISIFYGEKIVCADISFTIDQGERIALSGENGSGKSSIIKLICGEDINYTGTFRKDSQLRISYVSQDTSHLQGNLSDYAANSGIDESLFKSILRKLDFSRSQFEKDISSFSGGQKKKVLIAKSLSENVHLHIWDEPLNFIDIISRMQIEELLLEYSPTILFVEHDREFCKQIATKIVELKI</sequence>
<dbReference type="PANTHER" id="PTHR42855">
    <property type="entry name" value="ABC TRANSPORTER ATP-BINDING SUBUNIT"/>
    <property type="match status" value="1"/>
</dbReference>
<dbReference type="Proteomes" id="UP000641588">
    <property type="component" value="Unassembled WGS sequence"/>
</dbReference>
<dbReference type="EMBL" id="WHOD01000118">
    <property type="protein sequence ID" value="NOU97492.1"/>
    <property type="molecule type" value="Genomic_DNA"/>
</dbReference>
<dbReference type="InterPro" id="IPR027417">
    <property type="entry name" value="P-loop_NTPase"/>
</dbReference>
<dbReference type="InterPro" id="IPR017871">
    <property type="entry name" value="ABC_transporter-like_CS"/>
</dbReference>
<organism evidence="5 6">
    <name type="scientific">Paenibacillus foliorum</name>
    <dbReference type="NCBI Taxonomy" id="2654974"/>
    <lineage>
        <taxon>Bacteria</taxon>
        <taxon>Bacillati</taxon>
        <taxon>Bacillota</taxon>
        <taxon>Bacilli</taxon>
        <taxon>Bacillales</taxon>
        <taxon>Paenibacillaceae</taxon>
        <taxon>Paenibacillus</taxon>
    </lineage>
</organism>
<dbReference type="NCBIfam" id="NF000167">
    <property type="entry name" value="ABCF_Lsa_all"/>
    <property type="match status" value="1"/>
</dbReference>
<keyword evidence="6" id="KW-1185">Reference proteome</keyword>
<evidence type="ECO:0000256" key="2">
    <source>
        <dbReference type="ARBA" id="ARBA00022840"/>
    </source>
</evidence>
<evidence type="ECO:0000259" key="4">
    <source>
        <dbReference type="PROSITE" id="PS50893"/>
    </source>
</evidence>
<dbReference type="SUPFAM" id="SSF52540">
    <property type="entry name" value="P-loop containing nucleoside triphosphate hydrolases"/>
    <property type="match status" value="2"/>
</dbReference>